<dbReference type="Pfam" id="PF08659">
    <property type="entry name" value="KR"/>
    <property type="match status" value="1"/>
</dbReference>
<comment type="pathway">
    <text evidence="1">Lipid metabolism; fatty acid biosynthesis.</text>
</comment>
<dbReference type="EMBL" id="JANPWB010000014">
    <property type="protein sequence ID" value="KAJ1100158.1"/>
    <property type="molecule type" value="Genomic_DNA"/>
</dbReference>
<dbReference type="Gene3D" id="3.10.129.110">
    <property type="entry name" value="Polyketide synthase dehydratase"/>
    <property type="match status" value="1"/>
</dbReference>
<organism evidence="9 10">
    <name type="scientific">Pleurodeles waltl</name>
    <name type="common">Iberian ribbed newt</name>
    <dbReference type="NCBI Taxonomy" id="8319"/>
    <lineage>
        <taxon>Eukaryota</taxon>
        <taxon>Metazoa</taxon>
        <taxon>Chordata</taxon>
        <taxon>Craniata</taxon>
        <taxon>Vertebrata</taxon>
        <taxon>Euteleostomi</taxon>
        <taxon>Amphibia</taxon>
        <taxon>Batrachia</taxon>
        <taxon>Caudata</taxon>
        <taxon>Salamandroidea</taxon>
        <taxon>Salamandridae</taxon>
        <taxon>Pleurodelinae</taxon>
        <taxon>Pleurodeles</taxon>
    </lineage>
</organism>
<name>A0AAV7ME20_PLEWA</name>
<dbReference type="InterPro" id="IPR014030">
    <property type="entry name" value="Ketoacyl_synth_N"/>
</dbReference>
<feature type="domain" description="Ketosynthase family 3 (KS3)" evidence="7">
    <location>
        <begin position="1"/>
        <end position="421"/>
    </location>
</feature>
<evidence type="ECO:0000256" key="5">
    <source>
        <dbReference type="ARBA" id="ARBA00048404"/>
    </source>
</evidence>
<dbReference type="InterPro" id="IPR009081">
    <property type="entry name" value="PP-bd_ACP"/>
</dbReference>
<evidence type="ECO:0000256" key="6">
    <source>
        <dbReference type="PROSITE-ProRule" id="PRU01363"/>
    </source>
</evidence>
<dbReference type="Gene3D" id="3.30.70.250">
    <property type="entry name" value="Malonyl-CoA ACP transacylase, ACP-binding"/>
    <property type="match status" value="1"/>
</dbReference>
<dbReference type="InterPro" id="IPR001227">
    <property type="entry name" value="Ac_transferase_dom_sf"/>
</dbReference>
<dbReference type="SUPFAM" id="SSF52151">
    <property type="entry name" value="FabD/lysophospholipase-like"/>
    <property type="match status" value="1"/>
</dbReference>
<dbReference type="Gene3D" id="3.40.50.720">
    <property type="entry name" value="NAD(P)-binding Rossmann-like Domain"/>
    <property type="match status" value="1"/>
</dbReference>
<dbReference type="InterPro" id="IPR036736">
    <property type="entry name" value="ACP-like_sf"/>
</dbReference>
<dbReference type="SUPFAM" id="SSF51735">
    <property type="entry name" value="NAD(P)-binding Rossmann-fold domains"/>
    <property type="match status" value="1"/>
</dbReference>
<evidence type="ECO:0000256" key="3">
    <source>
        <dbReference type="ARBA" id="ARBA00022553"/>
    </source>
</evidence>
<dbReference type="Pfam" id="PF21089">
    <property type="entry name" value="PKS_DH_N"/>
    <property type="match status" value="1"/>
</dbReference>
<dbReference type="CDD" id="cd00833">
    <property type="entry name" value="PKS"/>
    <property type="match status" value="1"/>
</dbReference>
<dbReference type="SUPFAM" id="SSF47336">
    <property type="entry name" value="ACP-like"/>
    <property type="match status" value="1"/>
</dbReference>
<evidence type="ECO:0000256" key="2">
    <source>
        <dbReference type="ARBA" id="ARBA00022450"/>
    </source>
</evidence>
<dbReference type="InterPro" id="IPR032821">
    <property type="entry name" value="PKS_assoc"/>
</dbReference>
<dbReference type="PROSITE" id="PS52004">
    <property type="entry name" value="KS3_2"/>
    <property type="match status" value="1"/>
</dbReference>
<dbReference type="InterPro" id="IPR014031">
    <property type="entry name" value="Ketoacyl_synth_C"/>
</dbReference>
<dbReference type="InterPro" id="IPR020841">
    <property type="entry name" value="PKS_Beta-ketoAc_synthase_dom"/>
</dbReference>
<dbReference type="InterPro" id="IPR042104">
    <property type="entry name" value="PKS_dehydratase_sf"/>
</dbReference>
<evidence type="ECO:0000313" key="9">
    <source>
        <dbReference type="EMBL" id="KAJ1100158.1"/>
    </source>
</evidence>
<protein>
    <recommendedName>
        <fullName evidence="11">Carrier domain-containing protein</fullName>
    </recommendedName>
</protein>
<evidence type="ECO:0000256" key="4">
    <source>
        <dbReference type="ARBA" id="ARBA00022679"/>
    </source>
</evidence>
<dbReference type="SMART" id="SM00822">
    <property type="entry name" value="PKS_KR"/>
    <property type="match status" value="1"/>
</dbReference>
<dbReference type="GO" id="GO:0006633">
    <property type="term" value="P:fatty acid biosynthetic process"/>
    <property type="evidence" value="ECO:0007669"/>
    <property type="project" value="InterPro"/>
</dbReference>
<dbReference type="PROSITE" id="PS00606">
    <property type="entry name" value="KS3_1"/>
    <property type="match status" value="1"/>
</dbReference>
<accession>A0AAV7ME20</accession>
<dbReference type="Pfam" id="PF02801">
    <property type="entry name" value="Ketoacyl-synt_C"/>
    <property type="match status" value="1"/>
</dbReference>
<dbReference type="Pfam" id="PF00550">
    <property type="entry name" value="PP-binding"/>
    <property type="match status" value="1"/>
</dbReference>
<dbReference type="InterPro" id="IPR018201">
    <property type="entry name" value="Ketoacyl_synth_AS"/>
</dbReference>
<dbReference type="PROSITE" id="PS52019">
    <property type="entry name" value="PKS_MFAS_DH"/>
    <property type="match status" value="1"/>
</dbReference>
<dbReference type="Pfam" id="PF00698">
    <property type="entry name" value="Acyl_transf_1"/>
    <property type="match status" value="1"/>
</dbReference>
<reference evidence="9" key="1">
    <citation type="journal article" date="2022" name="bioRxiv">
        <title>Sequencing and chromosome-scale assembly of the giantPleurodeles waltlgenome.</title>
        <authorList>
            <person name="Brown T."/>
            <person name="Elewa A."/>
            <person name="Iarovenko S."/>
            <person name="Subramanian E."/>
            <person name="Araus A.J."/>
            <person name="Petzold A."/>
            <person name="Susuki M."/>
            <person name="Suzuki K.-i.T."/>
            <person name="Hayashi T."/>
            <person name="Toyoda A."/>
            <person name="Oliveira C."/>
            <person name="Osipova E."/>
            <person name="Leigh N.D."/>
            <person name="Simon A."/>
            <person name="Yun M.H."/>
        </authorList>
    </citation>
    <scope>NUCLEOTIDE SEQUENCE</scope>
    <source>
        <strain evidence="9">20211129_DDA</strain>
        <tissue evidence="9">Liver</tissue>
    </source>
</reference>
<dbReference type="Gene3D" id="3.30.70.3290">
    <property type="match status" value="1"/>
</dbReference>
<dbReference type="InterPro" id="IPR057326">
    <property type="entry name" value="KR_dom"/>
</dbReference>
<dbReference type="Gene3D" id="3.90.180.10">
    <property type="entry name" value="Medium-chain alcohol dehydrogenases, catalytic domain"/>
    <property type="match status" value="1"/>
</dbReference>
<dbReference type="SUPFAM" id="SSF53901">
    <property type="entry name" value="Thiolase-like"/>
    <property type="match status" value="1"/>
</dbReference>
<dbReference type="Proteomes" id="UP001066276">
    <property type="component" value="Chromosome 10"/>
</dbReference>
<comment type="catalytic activity">
    <reaction evidence="5">
        <text>holo-[ACP] + malonyl-CoA = malonyl-[ACP] + CoA</text>
        <dbReference type="Rhea" id="RHEA:41792"/>
        <dbReference type="Rhea" id="RHEA-COMP:9623"/>
        <dbReference type="Rhea" id="RHEA-COMP:9685"/>
        <dbReference type="ChEBI" id="CHEBI:57287"/>
        <dbReference type="ChEBI" id="CHEBI:57384"/>
        <dbReference type="ChEBI" id="CHEBI:64479"/>
        <dbReference type="ChEBI" id="CHEBI:78449"/>
        <dbReference type="EC" id="2.3.1.39"/>
    </reaction>
    <physiologicalReaction direction="left-to-right" evidence="5">
        <dbReference type="Rhea" id="RHEA:41793"/>
    </physiologicalReaction>
</comment>
<keyword evidence="4" id="KW-0808">Transferase</keyword>
<dbReference type="Gene3D" id="1.10.1200.10">
    <property type="entry name" value="ACP-like"/>
    <property type="match status" value="1"/>
</dbReference>
<dbReference type="InterPro" id="IPR049552">
    <property type="entry name" value="PKS_DH_N"/>
</dbReference>
<sequence>MFYQLNSRAGEGIDNFWKVLVEGKNCTVDIPPERFNINDWYDPDDSKPGNNCTLKAALIDGFNEFDNRLFGINDMEAEVMDPQQKVLLECTFRALENAGIPMEKISGSDTGVFIGLMNQDFALIMNVFPNDTDNYSGTGTSMSIAANRISYCFNLTGPSFALDAACASSLVALHYACQAIKQGDCEMALCGGVSCIMHPHMHISLTKARMLSPEGISKPFSKYADGYGRGEGCGIVLLKPLKKAIEDYDRIWGVIINSAMNQDGRSVTPITKPSQKQQEKLLHKLYTGQTDPSVVQYIEAHGTGTHVGDQIEAASLGNMIGKARRPGLPALQIGSVKGNIGHTESAAGIAGLIKVLLMMHYKTIVPTLHYSEEISSINAKELNLSIPTSVQTWEEIQAVSRIAGVSSFGIGGINSHAVIKQFKQTCVPNCLKRPTEIFVLSAASIESLKLIVEDTAALLNKMDSISLQNLAYTSACRRSHTNNEYRNAFVVSSLTHLKQQLTTVDITRELQVKAKLNIVYVFNGNGVNYKGMCKTLLKFEPVFRDKFKEIEDILFSYTNTSLIDLIESDFEDFSILEIAQPLLFATQVALVWLLKYWGIKPIALVGHSVGEVAAAHCSGLLSLTDAVKVIYHRSLLQSKITGGKMLVVGNVPVAEISKAIDSQSGKVCIAAFNSPKSCTLSGEAEAIESLQKQLAPQFRENNIFLLPLDVPTAYHSHMMDPILHEVEESLRDIKRQGSEMIEIISTVTGEIASEDDFTTGKYWARNVREPVAFIEAIQTACKGKENPVFVQIGPKRPLERNIKEILETETLVHPTVLPSKEYETMFTLLEKLFVLGYNPEWKNVFKGYEAVPALFPRYQFAHKKTTKVPQVVVQGKKRSVNLTHPLLHSVSINNMEFGCTLSETSIPYIYEHKINGIAILPGTFYVELGVASLMNSSLPKIPLGTHQISIKCLNPCIISQGPCKIKIQMESKDMDAHFKVLSHHAVYASGKITQTVATEAKEESISLQHIIKRCRSVVNINKMYQKLNILGFEYGQVYRILSDILYGEDLREAVTHVKVNNQIKKELHEFYIHPVVLDAFVQMTVILATSDAGDMKAKAGFLSSISSILLYRPLQNEMVLYMKISKATQDYIDVCGCFADKNGTFLAELKNVRVAFLGANSRHQSDFLYENKWKDQTEILTLQTPLGALTPLVFADNCGIAEHLKEYLPQETKYVLYSDWKTALESGNTLMFALSKMEIVLSDYNDFLFMWGIHRFKEEFSFNITRQIAECCEAYRQIILALREKKPGALIRTITYRTTESTIDHINPGFGLQGMTRACVTEIPEISFQQIDVGSSSVQDITALANVIANSTAENCPEVFINYGRIYISEIDRTRFQENSITVQKRPIDNSKIFTLYSTDPHKLTEISAELTSQSVTNPSNQNIEVQVTKICAHSEDYFPVTDSSYKFGAMLYWKAEASDKHQLLALDLTGTVTAVGKDVKNIKVGDHITSCYPVTASSKVTLPGEVCHNTRKVPFLKNVPCVSYFWIAWMILHRTLPKARSQASLAIISAEPKSVLCEVLMLTAVESGWKTVIETPTSAVSQHINHCCALVLLPCHEGILDDGLSSSAIMEDIVIVGDSQEIRCLLAQIGNSNDHTTVHSMDLKSIFQKSFMKRFSKPFYVWVESLPTEKFLNLQYTVFQQDSKADGTSVLPPSYFSCTSIPLIVLKEDTLTTAVSNIPVYDMEKTICKCHAVYIVAGGLTGLGFETVKFIAKHGGGYIVILSRRKPTTEMETQIKALQKHYASVTIISLQCDIVFSSEVEKAIACIHKHFPKNPIKGVFHSAVVLRDRLIEHLNISNFEEVLNPKVSGVINLHCATRSEELDYFVCYSSIAAFIGNSGQANYAAANSFLDNFCHYRRNMGLSGQSIIWGALNLGVLENQDIIKQILESKGILTLDLEEIHEHFKKVLILNAPQQLVIKINFNNLNSNVLSLIPSLRNRFNKLLTEELSKEEQVPKGHAPSNLESVKPKDYILTLVRELTHASPSECTMDTSLAYLGIDSMVGMALQNCIYDDRKIKVPFVMVLNAETTVQSLITFLAEKERDVKSANKALMEIINTEDTMLQEQVLARTYASNA</sequence>
<dbReference type="InterPro" id="IPR050444">
    <property type="entry name" value="Polyketide_Synthase"/>
</dbReference>
<dbReference type="InterPro" id="IPR014043">
    <property type="entry name" value="Acyl_transferase_dom"/>
</dbReference>
<dbReference type="InterPro" id="IPR011032">
    <property type="entry name" value="GroES-like_sf"/>
</dbReference>
<dbReference type="Pfam" id="PF16197">
    <property type="entry name" value="KAsynt_C_assoc"/>
    <property type="match status" value="1"/>
</dbReference>
<dbReference type="Pfam" id="PF14765">
    <property type="entry name" value="PS-DH"/>
    <property type="match status" value="1"/>
</dbReference>
<feature type="region of interest" description="C-terminal hotdog fold" evidence="6">
    <location>
        <begin position="1015"/>
        <end position="1163"/>
    </location>
</feature>
<dbReference type="SUPFAM" id="SSF55048">
    <property type="entry name" value="Probable ACP-binding domain of malonyl-CoA ACP transacylase"/>
    <property type="match status" value="1"/>
</dbReference>
<dbReference type="InterPro" id="IPR036291">
    <property type="entry name" value="NAD(P)-bd_dom_sf"/>
</dbReference>
<dbReference type="InterPro" id="IPR013968">
    <property type="entry name" value="PKS_KR"/>
</dbReference>
<dbReference type="PANTHER" id="PTHR45681:SF8">
    <property type="entry name" value="CARRIER DOMAIN-CONTAINING PROTEIN"/>
    <property type="match status" value="1"/>
</dbReference>
<evidence type="ECO:0000256" key="1">
    <source>
        <dbReference type="ARBA" id="ARBA00005194"/>
    </source>
</evidence>
<dbReference type="GO" id="GO:0004315">
    <property type="term" value="F:3-oxoacyl-[acyl-carrier-protein] synthase activity"/>
    <property type="evidence" value="ECO:0007669"/>
    <property type="project" value="InterPro"/>
</dbReference>
<evidence type="ECO:0000313" key="10">
    <source>
        <dbReference type="Proteomes" id="UP001066276"/>
    </source>
</evidence>
<dbReference type="InterPro" id="IPR016035">
    <property type="entry name" value="Acyl_Trfase/lysoPLipase"/>
</dbReference>
<feature type="region of interest" description="N-terminal hotdog fold" evidence="6">
    <location>
        <begin position="880"/>
        <end position="1002"/>
    </location>
</feature>
<feature type="active site" description="Proton acceptor; for dehydratase activity" evidence="6">
    <location>
        <position position="912"/>
    </location>
</feature>
<dbReference type="InterPro" id="IPR016036">
    <property type="entry name" value="Malonyl_transacylase_ACP-bd"/>
</dbReference>
<dbReference type="GO" id="GO:0004314">
    <property type="term" value="F:[acyl-carrier-protein] S-malonyltransferase activity"/>
    <property type="evidence" value="ECO:0007669"/>
    <property type="project" value="UniProtKB-EC"/>
</dbReference>
<evidence type="ECO:0008006" key="11">
    <source>
        <dbReference type="Google" id="ProtNLM"/>
    </source>
</evidence>
<proteinExistence type="predicted"/>
<dbReference type="InterPro" id="IPR049551">
    <property type="entry name" value="PKS_DH_C"/>
</dbReference>
<dbReference type="SMART" id="SM00825">
    <property type="entry name" value="PKS_KS"/>
    <property type="match status" value="1"/>
</dbReference>
<dbReference type="Gene3D" id="3.40.366.10">
    <property type="entry name" value="Malonyl-Coenzyme A Acyl Carrier Protein, domain 2"/>
    <property type="match status" value="1"/>
</dbReference>
<dbReference type="PANTHER" id="PTHR45681">
    <property type="entry name" value="POLYKETIDE SYNTHASE 44-RELATED"/>
    <property type="match status" value="1"/>
</dbReference>
<keyword evidence="3" id="KW-0597">Phosphoprotein</keyword>
<dbReference type="SUPFAM" id="SSF50129">
    <property type="entry name" value="GroES-like"/>
    <property type="match status" value="1"/>
</dbReference>
<comment type="caution">
    <text evidence="9">The sequence shown here is derived from an EMBL/GenBank/DDBJ whole genome shotgun (WGS) entry which is preliminary data.</text>
</comment>
<keyword evidence="2" id="KW-0596">Phosphopantetheine</keyword>
<dbReference type="SMART" id="SM00827">
    <property type="entry name" value="PKS_AT"/>
    <property type="match status" value="1"/>
</dbReference>
<feature type="domain" description="PKS/mFAS DH" evidence="8">
    <location>
        <begin position="880"/>
        <end position="1163"/>
    </location>
</feature>
<dbReference type="InterPro" id="IPR016039">
    <property type="entry name" value="Thiolase-like"/>
</dbReference>
<dbReference type="Pfam" id="PF00109">
    <property type="entry name" value="ketoacyl-synt"/>
    <property type="match status" value="1"/>
</dbReference>
<keyword evidence="10" id="KW-1185">Reference proteome</keyword>
<evidence type="ECO:0000259" key="7">
    <source>
        <dbReference type="PROSITE" id="PS52004"/>
    </source>
</evidence>
<dbReference type="Gene3D" id="3.40.47.10">
    <property type="match status" value="1"/>
</dbReference>
<feature type="active site" description="Proton donor; for dehydratase activity" evidence="6">
    <location>
        <position position="1078"/>
    </location>
</feature>
<dbReference type="CDD" id="cd05274">
    <property type="entry name" value="KR_FAS_SDR_x"/>
    <property type="match status" value="1"/>
</dbReference>
<dbReference type="InterPro" id="IPR049900">
    <property type="entry name" value="PKS_mFAS_DH"/>
</dbReference>
<gene>
    <name evidence="9" type="ORF">NDU88_005245</name>
</gene>
<evidence type="ECO:0000259" key="8">
    <source>
        <dbReference type="PROSITE" id="PS52019"/>
    </source>
</evidence>